<feature type="region of interest" description="Disordered" evidence="1">
    <location>
        <begin position="1"/>
        <end position="96"/>
    </location>
</feature>
<dbReference type="EMBL" id="JAAVJL010000001">
    <property type="protein sequence ID" value="NMF58083.1"/>
    <property type="molecule type" value="Genomic_DNA"/>
</dbReference>
<organism evidence="2 3">
    <name type="scientific">Pseudanabaena yagii GIHE-NHR1</name>
    <dbReference type="NCBI Taxonomy" id="2722753"/>
    <lineage>
        <taxon>Bacteria</taxon>
        <taxon>Bacillati</taxon>
        <taxon>Cyanobacteriota</taxon>
        <taxon>Cyanophyceae</taxon>
        <taxon>Pseudanabaenales</taxon>
        <taxon>Pseudanabaenaceae</taxon>
        <taxon>Pseudanabaena</taxon>
        <taxon>Pseudanabaena yagii</taxon>
    </lineage>
</organism>
<dbReference type="RefSeq" id="WP_169363025.1">
    <property type="nucleotide sequence ID" value="NZ_JAAVJL010000001.1"/>
</dbReference>
<comment type="caution">
    <text evidence="2">The sequence shown here is derived from an EMBL/GenBank/DDBJ whole genome shotgun (WGS) entry which is preliminary data.</text>
</comment>
<feature type="compositionally biased region" description="Basic and acidic residues" evidence="1">
    <location>
        <begin position="1"/>
        <end position="54"/>
    </location>
</feature>
<gene>
    <name evidence="2" type="ORF">HC246_08605</name>
</gene>
<evidence type="ECO:0000313" key="2">
    <source>
        <dbReference type="EMBL" id="NMF58083.1"/>
    </source>
</evidence>
<protein>
    <submittedName>
        <fullName evidence="2">Uncharacterized protein</fullName>
    </submittedName>
</protein>
<reference evidence="2 3" key="1">
    <citation type="submission" date="2020-03" db="EMBL/GenBank/DDBJ databases">
        <title>Draft Genome Sequence of 2-Methylisoborneol Producing Pseudanabaena yagii Strain GIHE-NHR1 Isolated from North Han River in South Korea.</title>
        <authorList>
            <person name="Jeong J."/>
        </authorList>
    </citation>
    <scope>NUCLEOTIDE SEQUENCE [LARGE SCALE GENOMIC DNA]</scope>
    <source>
        <strain evidence="2 3">GIHE-NHR1</strain>
    </source>
</reference>
<name>A0ABX1LPM7_9CYAN</name>
<evidence type="ECO:0000313" key="3">
    <source>
        <dbReference type="Proteomes" id="UP000738376"/>
    </source>
</evidence>
<dbReference type="Proteomes" id="UP000738376">
    <property type="component" value="Unassembled WGS sequence"/>
</dbReference>
<proteinExistence type="predicted"/>
<accession>A0ABX1LPM7</accession>
<sequence length="96" mass="10489">MVERPIKKADRQPKPEGSENTSARRSDDSDKKRSSRDGGKGKRDKKGGRDEEVKAPVNLALVRGPKPTKLQPVVEEVVAEESAVSEEGTTEETTES</sequence>
<evidence type="ECO:0000256" key="1">
    <source>
        <dbReference type="SAM" id="MobiDB-lite"/>
    </source>
</evidence>
<keyword evidence="3" id="KW-1185">Reference proteome</keyword>
<feature type="compositionally biased region" description="Low complexity" evidence="1">
    <location>
        <begin position="73"/>
        <end position="87"/>
    </location>
</feature>